<dbReference type="InterPro" id="IPR004089">
    <property type="entry name" value="MCPsignal_dom"/>
</dbReference>
<dbReference type="SMART" id="SM00283">
    <property type="entry name" value="MA"/>
    <property type="match status" value="1"/>
</dbReference>
<keyword evidence="3" id="KW-0807">Transducer</keyword>
<evidence type="ECO:0000313" key="6">
    <source>
        <dbReference type="EMBL" id="EMZ36424.1"/>
    </source>
</evidence>
<dbReference type="HOGENOM" id="CLU_000445_107_18_9"/>
<dbReference type="GO" id="GO:0005886">
    <property type="term" value="C:plasma membrane"/>
    <property type="evidence" value="ECO:0007669"/>
    <property type="project" value="TreeGrafter"/>
</dbReference>
<dbReference type="GO" id="GO:0007165">
    <property type="term" value="P:signal transduction"/>
    <property type="evidence" value="ECO:0007669"/>
    <property type="project" value="UniProtKB-KW"/>
</dbReference>
<comment type="similarity">
    <text evidence="2">Belongs to the methyl-accepting chemotaxis (MCP) protein family.</text>
</comment>
<dbReference type="STRING" id="1235802.C823_00791"/>
<comment type="caution">
    <text evidence="6">The sequence shown here is derived from an EMBL/GenBank/DDBJ whole genome shotgun (WGS) entry which is preliminary data.</text>
</comment>
<name>N2BHV9_9FIRM</name>
<dbReference type="AlphaFoldDB" id="N2BHV9"/>
<dbReference type="Pfam" id="PF00015">
    <property type="entry name" value="MCPsignal"/>
    <property type="match status" value="1"/>
</dbReference>
<dbReference type="PANTHER" id="PTHR43531:SF11">
    <property type="entry name" value="METHYL-ACCEPTING CHEMOTAXIS PROTEIN 3"/>
    <property type="match status" value="1"/>
</dbReference>
<evidence type="ECO:0000256" key="4">
    <source>
        <dbReference type="SAM" id="MobiDB-lite"/>
    </source>
</evidence>
<feature type="compositionally biased region" description="Polar residues" evidence="4">
    <location>
        <begin position="1"/>
        <end position="22"/>
    </location>
</feature>
<dbReference type="Proteomes" id="UP000012589">
    <property type="component" value="Unassembled WGS sequence"/>
</dbReference>
<feature type="region of interest" description="Disordered" evidence="4">
    <location>
        <begin position="1"/>
        <end position="27"/>
    </location>
</feature>
<protein>
    <recommendedName>
        <fullName evidence="5">Methyl-accepting transducer domain-containing protein</fullName>
    </recommendedName>
</protein>
<keyword evidence="7" id="KW-1185">Reference proteome</keyword>
<feature type="domain" description="Methyl-accepting transducer" evidence="5">
    <location>
        <begin position="3"/>
        <end position="232"/>
    </location>
</feature>
<dbReference type="EMBL" id="AQFT01000023">
    <property type="protein sequence ID" value="EMZ36424.1"/>
    <property type="molecule type" value="Genomic_DNA"/>
</dbReference>
<evidence type="ECO:0000256" key="2">
    <source>
        <dbReference type="ARBA" id="ARBA00029447"/>
    </source>
</evidence>
<proteinExistence type="inferred from homology"/>
<dbReference type="SUPFAM" id="SSF58104">
    <property type="entry name" value="Methyl-accepting chemotaxis protein (MCP) signaling domain"/>
    <property type="match status" value="1"/>
</dbReference>
<evidence type="ECO:0000256" key="1">
    <source>
        <dbReference type="ARBA" id="ARBA00022500"/>
    </source>
</evidence>
<gene>
    <name evidence="6" type="ORF">C823_00791</name>
</gene>
<accession>N2BHV9</accession>
<dbReference type="PANTHER" id="PTHR43531">
    <property type="entry name" value="PROTEIN ICFG"/>
    <property type="match status" value="1"/>
</dbReference>
<reference evidence="6 7" key="1">
    <citation type="journal article" date="2014" name="Genome Announc.">
        <title>Draft genome sequences of the altered schaedler flora, a defined bacterial community from gnotobiotic mice.</title>
        <authorList>
            <person name="Wannemuehler M.J."/>
            <person name="Overstreet A.M."/>
            <person name="Ward D.V."/>
            <person name="Phillips G.J."/>
        </authorList>
    </citation>
    <scope>NUCLEOTIDE SEQUENCE [LARGE SCALE GENOMIC DNA]</scope>
    <source>
        <strain evidence="6 7">ASF492</strain>
    </source>
</reference>
<evidence type="ECO:0000313" key="7">
    <source>
        <dbReference type="Proteomes" id="UP000012589"/>
    </source>
</evidence>
<dbReference type="InterPro" id="IPR004090">
    <property type="entry name" value="Chemotax_Me-accpt_rcpt"/>
</dbReference>
<sequence length="252" mass="26322">MQSADEVSASSEHVSGGAQTLSDGAAEQAAAIEQLAASIESLSVDVSANAKDAQTANAAVSEVGHKIRESNKEMDHMTQAMAEISQSSGEIEKIVKTIEDIAEQTNLLSLNASIEAARAGEAGKGFAVVANEIHELASKSAAAVSQTTSLIRTSLNAVENGMEIADHTAQSLVSVMNDSEAVLGAMDKISNASQNQKAVLEKLAEHVDAISNVVQSNSSAAQNSAQTSAELSDQSKRLHELVSRFHLKQELK</sequence>
<dbReference type="GO" id="GO:0004888">
    <property type="term" value="F:transmembrane signaling receptor activity"/>
    <property type="evidence" value="ECO:0007669"/>
    <property type="project" value="InterPro"/>
</dbReference>
<dbReference type="PATRIC" id="fig|1235802.3.peg.849"/>
<dbReference type="PROSITE" id="PS50111">
    <property type="entry name" value="CHEMOTAXIS_TRANSDUC_2"/>
    <property type="match status" value="1"/>
</dbReference>
<keyword evidence="1" id="KW-0145">Chemotaxis</keyword>
<evidence type="ECO:0000259" key="5">
    <source>
        <dbReference type="PROSITE" id="PS50111"/>
    </source>
</evidence>
<dbReference type="Gene3D" id="1.10.287.950">
    <property type="entry name" value="Methyl-accepting chemotaxis protein"/>
    <property type="match status" value="1"/>
</dbReference>
<dbReference type="GO" id="GO:0006935">
    <property type="term" value="P:chemotaxis"/>
    <property type="evidence" value="ECO:0007669"/>
    <property type="project" value="UniProtKB-KW"/>
</dbReference>
<dbReference type="PRINTS" id="PR00260">
    <property type="entry name" value="CHEMTRNSDUCR"/>
</dbReference>
<dbReference type="eggNOG" id="COG0840">
    <property type="taxonomic scope" value="Bacteria"/>
</dbReference>
<evidence type="ECO:0000256" key="3">
    <source>
        <dbReference type="PROSITE-ProRule" id="PRU00284"/>
    </source>
</evidence>
<organism evidence="6 7">
    <name type="scientific">Eubacterium plexicaudatum ASF492</name>
    <dbReference type="NCBI Taxonomy" id="1235802"/>
    <lineage>
        <taxon>Bacteria</taxon>
        <taxon>Bacillati</taxon>
        <taxon>Bacillota</taxon>
        <taxon>Clostridia</taxon>
        <taxon>Eubacteriales</taxon>
        <taxon>Eubacteriaceae</taxon>
        <taxon>Eubacterium</taxon>
    </lineage>
</organism>
<dbReference type="InterPro" id="IPR051310">
    <property type="entry name" value="MCP_chemotaxis"/>
</dbReference>